<dbReference type="Proteomes" id="UP000474630">
    <property type="component" value="Chromosome"/>
</dbReference>
<dbReference type="KEGG" id="drc:G0Q07_16415"/>
<dbReference type="AlphaFoldDB" id="A0A6C0RFL6"/>
<gene>
    <name evidence="1" type="ORF">G0Q07_16415</name>
</gene>
<evidence type="ECO:0000313" key="1">
    <source>
        <dbReference type="EMBL" id="QIA09200.1"/>
    </source>
</evidence>
<name>A0A6C0RFL6_9BACT</name>
<dbReference type="RefSeq" id="WP_163348175.1">
    <property type="nucleotide sequence ID" value="NZ_CP048409.1"/>
</dbReference>
<reference evidence="1 2" key="1">
    <citation type="submission" date="2020-02" db="EMBL/GenBank/DDBJ databases">
        <title>Genome sequencing for Draconibacterium sp. strain M1.</title>
        <authorList>
            <person name="Park S.-J."/>
        </authorList>
    </citation>
    <scope>NUCLEOTIDE SEQUENCE [LARGE SCALE GENOMIC DNA]</scope>
    <source>
        <strain evidence="1 2">M1</strain>
    </source>
</reference>
<protein>
    <submittedName>
        <fullName evidence="1">DUF1697 domain-containing protein</fullName>
    </submittedName>
</protein>
<keyword evidence="2" id="KW-1185">Reference proteome</keyword>
<dbReference type="Gene3D" id="3.30.70.1280">
    <property type="entry name" value="SP0830-like domains"/>
    <property type="match status" value="1"/>
</dbReference>
<organism evidence="1 2">
    <name type="scientific">Draconibacterium halophilum</name>
    <dbReference type="NCBI Taxonomy" id="2706887"/>
    <lineage>
        <taxon>Bacteria</taxon>
        <taxon>Pseudomonadati</taxon>
        <taxon>Bacteroidota</taxon>
        <taxon>Bacteroidia</taxon>
        <taxon>Marinilabiliales</taxon>
        <taxon>Prolixibacteraceae</taxon>
        <taxon>Draconibacterium</taxon>
    </lineage>
</organism>
<dbReference type="InterPro" id="IPR012545">
    <property type="entry name" value="DUF1697"/>
</dbReference>
<proteinExistence type="predicted"/>
<evidence type="ECO:0000313" key="2">
    <source>
        <dbReference type="Proteomes" id="UP000474630"/>
    </source>
</evidence>
<dbReference type="EMBL" id="CP048409">
    <property type="protein sequence ID" value="QIA09200.1"/>
    <property type="molecule type" value="Genomic_DNA"/>
</dbReference>
<sequence>MKTYVAILRGINVSGKNKIKMDALKSSFSTLGFEQIQTYIQSGNVVFRYQETSSGNLEELINKQLLKDFGFEVPVLVLNEKELANIVKNNPFAGDENREPQFLHVTFFKENPANVDEERINGYIKSGEEFAISEGVVYLYCPHGYGKTKINNNFFEIQLKVSATTRNWKTTLKLLEMAKEVEA</sequence>
<dbReference type="PIRSF" id="PIRSF008502">
    <property type="entry name" value="UCP008502"/>
    <property type="match status" value="1"/>
</dbReference>
<dbReference type="Pfam" id="PF08002">
    <property type="entry name" value="DUF1697"/>
    <property type="match status" value="1"/>
</dbReference>
<accession>A0A6C0RFL6</accession>
<dbReference type="SUPFAM" id="SSF160379">
    <property type="entry name" value="SP0830-like"/>
    <property type="match status" value="1"/>
</dbReference>
<dbReference type="PANTHER" id="PTHR36439:SF1">
    <property type="entry name" value="DUF1697 DOMAIN-CONTAINING PROTEIN"/>
    <property type="match status" value="1"/>
</dbReference>
<dbReference type="PANTHER" id="PTHR36439">
    <property type="entry name" value="BLL4334 PROTEIN"/>
    <property type="match status" value="1"/>
</dbReference>